<dbReference type="RefSeq" id="XP_007321178.1">
    <property type="nucleotide sequence ID" value="XM_007321116.1"/>
</dbReference>
<dbReference type="Gene3D" id="3.40.50.10810">
    <property type="entry name" value="Tandem AAA-ATPase domain"/>
    <property type="match status" value="1"/>
</dbReference>
<dbReference type="EMBL" id="GL945437">
    <property type="protein sequence ID" value="EGO22640.1"/>
    <property type="molecule type" value="Genomic_DNA"/>
</dbReference>
<dbReference type="SUPFAM" id="SSF52540">
    <property type="entry name" value="P-loop containing nucleoside triphosphate hydrolases"/>
    <property type="match status" value="1"/>
</dbReference>
<keyword evidence="2" id="KW-0067">ATP-binding</keyword>
<feature type="domain" description="SNF2 N-terminal" evidence="3">
    <location>
        <begin position="18"/>
        <end position="190"/>
    </location>
</feature>
<reference evidence="4" key="1">
    <citation type="submission" date="2011-04" db="EMBL/GenBank/DDBJ databases">
        <title>Evolution of plant cell wall degrading machinery underlies the functional diversity of forest fungi.</title>
        <authorList>
            <consortium name="US DOE Joint Genome Institute (JGI-PGF)"/>
            <person name="Eastwood D.C."/>
            <person name="Floudas D."/>
            <person name="Binder M."/>
            <person name="Majcherczyk A."/>
            <person name="Schneider P."/>
            <person name="Aerts A."/>
            <person name="Asiegbu F.O."/>
            <person name="Baker S.E."/>
            <person name="Barry K."/>
            <person name="Bendiksby M."/>
            <person name="Blumentritt M."/>
            <person name="Coutinho P.M."/>
            <person name="Cullen D."/>
            <person name="Cullen D."/>
            <person name="Gathman A."/>
            <person name="Goodell B."/>
            <person name="Henrissat B."/>
            <person name="Ihrmark K."/>
            <person name="Kauserud H."/>
            <person name="Kohler A."/>
            <person name="LaButti K."/>
            <person name="Lapidus A."/>
            <person name="Lavin J.L."/>
            <person name="Lee Y.-H."/>
            <person name="Lindquist E."/>
            <person name="Lilly W."/>
            <person name="Lucas S."/>
            <person name="Morin E."/>
            <person name="Murat C."/>
            <person name="Oguiza J.A."/>
            <person name="Park J."/>
            <person name="Pisabarro A.G."/>
            <person name="Riley R."/>
            <person name="Rosling A."/>
            <person name="Salamov A."/>
            <person name="Schmidt O."/>
            <person name="Schmutz J."/>
            <person name="Skrede I."/>
            <person name="Stenlid J."/>
            <person name="Wiebenga A."/>
            <person name="Xie X."/>
            <person name="Kues U."/>
            <person name="Hibbett D.S."/>
            <person name="Hoffmeister D."/>
            <person name="Hogberg N."/>
            <person name="Martin F."/>
            <person name="Grigoriev I.V."/>
            <person name="Watkinson S.C."/>
        </authorList>
    </citation>
    <scope>NUCLEOTIDE SEQUENCE</scope>
    <source>
        <strain evidence="4">S7.9</strain>
    </source>
</reference>
<keyword evidence="1" id="KW-0547">Nucleotide-binding</keyword>
<gene>
    <name evidence="4" type="ORF">SERLADRAFT_440659</name>
</gene>
<evidence type="ECO:0000256" key="2">
    <source>
        <dbReference type="ARBA" id="ARBA00022840"/>
    </source>
</evidence>
<dbReference type="OrthoDB" id="2682986at2759"/>
<evidence type="ECO:0000256" key="1">
    <source>
        <dbReference type="ARBA" id="ARBA00022741"/>
    </source>
</evidence>
<dbReference type="InterPro" id="IPR000330">
    <property type="entry name" value="SNF2_N"/>
</dbReference>
<dbReference type="KEGG" id="sla:SERLADRAFT_440659"/>
<dbReference type="GO" id="GO:0005524">
    <property type="term" value="F:ATP binding"/>
    <property type="evidence" value="ECO:0007669"/>
    <property type="project" value="InterPro"/>
</dbReference>
<dbReference type="Proteomes" id="UP000008064">
    <property type="component" value="Unassembled WGS sequence"/>
</dbReference>
<organism>
    <name type="scientific">Serpula lacrymans var. lacrymans (strain S7.9)</name>
    <name type="common">Dry rot fungus</name>
    <dbReference type="NCBI Taxonomy" id="578457"/>
    <lineage>
        <taxon>Eukaryota</taxon>
        <taxon>Fungi</taxon>
        <taxon>Dikarya</taxon>
        <taxon>Basidiomycota</taxon>
        <taxon>Agaricomycotina</taxon>
        <taxon>Agaricomycetes</taxon>
        <taxon>Agaricomycetidae</taxon>
        <taxon>Boletales</taxon>
        <taxon>Coniophorineae</taxon>
        <taxon>Serpulaceae</taxon>
        <taxon>Serpula</taxon>
    </lineage>
</organism>
<evidence type="ECO:0000313" key="4">
    <source>
        <dbReference type="EMBL" id="EGO22640.1"/>
    </source>
</evidence>
<evidence type="ECO:0000259" key="3">
    <source>
        <dbReference type="Pfam" id="PF00176"/>
    </source>
</evidence>
<sequence length="261" mass="30109">MFSKYKCISTGANLPDLPTILICPTNLHAQLTSEIEHYLRRGTFDLLPYTGKLQQCEQWWETIWTQSKMSPGRRIALAPQTALQSDSDTIWVASDNDTGAQPRFALLHNKWVKQTVYGQQWGLFVMDEAHVARKYNKIYVAVQALRQQANVTIALTATPVLTKPLDLWHVGRFIGVPGFEGSDNTDEYRTMNKEINTSQWKDRRSRKQDNLDTTLLRGVMIGNDKYANEEAQLLDPWITTCNQRFRRFRQGKFRQQNLATV</sequence>
<proteinExistence type="predicted"/>
<dbReference type="InterPro" id="IPR038718">
    <property type="entry name" value="SNF2-like_sf"/>
</dbReference>
<accession>F8P3A9</accession>
<dbReference type="HOGENOM" id="CLU_1066212_0_0_1"/>
<name>F8P3A9_SERL9</name>
<dbReference type="InterPro" id="IPR027417">
    <property type="entry name" value="P-loop_NTPase"/>
</dbReference>
<dbReference type="AlphaFoldDB" id="F8P3A9"/>
<protein>
    <recommendedName>
        <fullName evidence="3">SNF2 N-terminal domain-containing protein</fullName>
    </recommendedName>
</protein>
<dbReference type="GeneID" id="18815406"/>
<dbReference type="Pfam" id="PF00176">
    <property type="entry name" value="SNF2-rel_dom"/>
    <property type="match status" value="1"/>
</dbReference>